<proteinExistence type="predicted"/>
<keyword evidence="2" id="KW-1185">Reference proteome</keyword>
<reference evidence="1" key="1">
    <citation type="journal article" date="2020" name="Stud. Mycol.">
        <title>101 Dothideomycetes genomes: a test case for predicting lifestyles and emergence of pathogens.</title>
        <authorList>
            <person name="Haridas S."/>
            <person name="Albert R."/>
            <person name="Binder M."/>
            <person name="Bloem J."/>
            <person name="Labutti K."/>
            <person name="Salamov A."/>
            <person name="Andreopoulos B."/>
            <person name="Baker S."/>
            <person name="Barry K."/>
            <person name="Bills G."/>
            <person name="Bluhm B."/>
            <person name="Cannon C."/>
            <person name="Castanera R."/>
            <person name="Culley D."/>
            <person name="Daum C."/>
            <person name="Ezra D."/>
            <person name="Gonzalez J."/>
            <person name="Henrissat B."/>
            <person name="Kuo A."/>
            <person name="Liang C."/>
            <person name="Lipzen A."/>
            <person name="Lutzoni F."/>
            <person name="Magnuson J."/>
            <person name="Mondo S."/>
            <person name="Nolan M."/>
            <person name="Ohm R."/>
            <person name="Pangilinan J."/>
            <person name="Park H.-J."/>
            <person name="Ramirez L."/>
            <person name="Alfaro M."/>
            <person name="Sun H."/>
            <person name="Tritt A."/>
            <person name="Yoshinaga Y."/>
            <person name="Zwiers L.-H."/>
            <person name="Turgeon B."/>
            <person name="Goodwin S."/>
            <person name="Spatafora J."/>
            <person name="Crous P."/>
            <person name="Grigoriev I."/>
        </authorList>
    </citation>
    <scope>NUCLEOTIDE SEQUENCE</scope>
    <source>
        <strain evidence="1">CBS 627.86</strain>
    </source>
</reference>
<dbReference type="EMBL" id="ML977321">
    <property type="protein sequence ID" value="KAF2116368.1"/>
    <property type="molecule type" value="Genomic_DNA"/>
</dbReference>
<sequence length="313" mass="35404">MAWNATTRRKHRHKIGLDPEELRVRDAARQSFLKACCNSDERHHSLTGGLQVVISFSEKRMLAYESTGAKLLELLYTARPQTTTRDRVMDFTANVATIAKSLTPQTCVDDIVTQLYRHYNTDLIDAKPYENVTRNMVFAAIGWSTMLYTAILQEPDSDFCTSTQDLGDAELRVAQSAGRPISALLRNFSLIPVSCPPGIKNSQGLDTLLAVTHLNFFSLTNLCDVSIEWVDDLSKHCEFNRYSQNKSLKLFRFPSFCAEICLNEVNGSLLSRICRGHNCQNDCHALSDTVTEAYMTEVLMTYRLLFGQHRRSC</sequence>
<dbReference type="OrthoDB" id="5428890at2759"/>
<evidence type="ECO:0000313" key="2">
    <source>
        <dbReference type="Proteomes" id="UP000799770"/>
    </source>
</evidence>
<organism evidence="1 2">
    <name type="scientific">Lophiotrema nucula</name>
    <dbReference type="NCBI Taxonomy" id="690887"/>
    <lineage>
        <taxon>Eukaryota</taxon>
        <taxon>Fungi</taxon>
        <taxon>Dikarya</taxon>
        <taxon>Ascomycota</taxon>
        <taxon>Pezizomycotina</taxon>
        <taxon>Dothideomycetes</taxon>
        <taxon>Pleosporomycetidae</taxon>
        <taxon>Pleosporales</taxon>
        <taxon>Lophiotremataceae</taxon>
        <taxon>Lophiotrema</taxon>
    </lineage>
</organism>
<evidence type="ECO:0000313" key="1">
    <source>
        <dbReference type="EMBL" id="KAF2116368.1"/>
    </source>
</evidence>
<protein>
    <submittedName>
        <fullName evidence="1">Uncharacterized protein</fullName>
    </submittedName>
</protein>
<dbReference type="AlphaFoldDB" id="A0A6A5ZDC0"/>
<name>A0A6A5ZDC0_9PLEO</name>
<gene>
    <name evidence="1" type="ORF">BDV96DRAFT_686740</name>
</gene>
<accession>A0A6A5ZDC0</accession>
<dbReference type="Proteomes" id="UP000799770">
    <property type="component" value="Unassembled WGS sequence"/>
</dbReference>